<sequence>MFREIGDFVDRFVPHLIYIYLMVLCAFLCLYYIQQHRRIREQHRYDLDQHIKVSVIAAESDHKP</sequence>
<evidence type="ECO:0000313" key="15">
    <source>
        <dbReference type="EMBL" id="APP93864.1"/>
    </source>
</evidence>
<evidence type="ECO:0000313" key="12">
    <source>
        <dbReference type="EMBL" id="APP93825.1"/>
    </source>
</evidence>
<dbReference type="EMBL" id="KX656728">
    <property type="protein sequence ID" value="APP93669.1"/>
    <property type="molecule type" value="Genomic_RNA"/>
</dbReference>
<organismHost>
    <name type="scientific">Macaca</name>
    <name type="common">macaques</name>
    <dbReference type="NCBI Taxonomy" id="9539"/>
</organismHost>
<evidence type="ECO:0000313" key="14">
    <source>
        <dbReference type="EMBL" id="APP93851.1"/>
    </source>
</evidence>
<dbReference type="EMBL" id="KX656736">
    <property type="protein sequence ID" value="APP93773.1"/>
    <property type="molecule type" value="Genomic_RNA"/>
</dbReference>
<reference evidence="4" key="2">
    <citation type="submission" date="2016-07" db="EMBL/GenBank/DDBJ databases">
        <title>Within-host evolution and adaptation of simian arteriviruses in cynomolgus (crab-eating) macaques.</title>
        <authorList>
            <person name="Moncla L.H."/>
            <person name="Weiler A.M."/>
            <person name="Barry G."/>
            <person name="Weinfurter J.T."/>
            <person name="Dinis J.M."/>
            <person name="Charlier O."/>
            <person name="Lauck M."/>
            <person name="Bailey A.L."/>
            <person name="Wahl-Jensen V."/>
            <person name="Nelson C.W."/>
            <person name="Johnson J.C."/>
            <person name="Cai Y."/>
            <person name="Goldberg T.L."/>
            <person name="O'Connor D.H."/>
            <person name="Jahrling P.B."/>
            <person name="Kuhn J.H."/>
            <person name="Friedrich T.C."/>
        </authorList>
    </citation>
    <scope>NUCLEOTIDE SEQUENCE</scope>
    <source>
        <strain evidence="12">Crab_eating_macaque_1_SHFV_d3</strain>
        <strain evidence="13">Crab_eating_macaque_1_SHFV_d5</strain>
        <strain evidence="14">Crab_eating_macaque_1_SHFV_d8</strain>
        <strain evidence="15">Crab_eating_macaque_2_SHFV_d3</strain>
        <strain evidence="16">Crab_eating_macaque_2_SHFV_d6</strain>
        <strain evidence="17">Crab_eating_macaque_3_SHFV_d7</strain>
        <strain evidence="4">Crab_eating_macaque_4_SHFV_d3</strain>
        <strain evidence="5">Crab_eating_macaque_4_SHFV_d5</strain>
        <strain evidence="6">Crab_eating_macaque_5_SHFV_d4</strain>
        <strain evidence="7">Crab_eating_macaque_6_SHFV_d3</strain>
        <strain evidence="8">Crab_eating_macaque_7_SHFV_d5</strain>
        <strain evidence="9">Crab_eating_macaque_8_SHFV_d3</strain>
        <strain evidence="10">Crab_eating_macaque_8_SHFV_d5</strain>
        <strain evidence="11">Crab_eating_macaque_8_SHFV_d8</strain>
    </source>
</reference>
<protein>
    <submittedName>
        <fullName evidence="2">Minor structural protein GP5a</fullName>
    </submittedName>
    <submittedName>
        <fullName evidence="4">ORF 5a protein</fullName>
    </submittedName>
</protein>
<evidence type="ECO:0000313" key="8">
    <source>
        <dbReference type="EMBL" id="APP93734.1"/>
    </source>
</evidence>
<evidence type="ECO:0000313" key="10">
    <source>
        <dbReference type="EMBL" id="APP93760.1"/>
    </source>
</evidence>
<evidence type="ECO:0000313" key="16">
    <source>
        <dbReference type="EMBL" id="APP93890.1"/>
    </source>
</evidence>
<dbReference type="EMBL" id="KX656743">
    <property type="protein sequence ID" value="APP93864.1"/>
    <property type="molecule type" value="Genomic_RNA"/>
</dbReference>
<dbReference type="EMBL" id="KX656729">
    <property type="protein sequence ID" value="APP93682.1"/>
    <property type="molecule type" value="Genomic_RNA"/>
</dbReference>
<accession>A0A077EKP3</accession>
<evidence type="ECO:0000313" key="4">
    <source>
        <dbReference type="EMBL" id="APP93617.1"/>
    </source>
</evidence>
<evidence type="ECO:0000313" key="17">
    <source>
        <dbReference type="EMBL" id="APP93929.1"/>
    </source>
</evidence>
<dbReference type="EMBL" id="KX656733">
    <property type="protein sequence ID" value="APP93734.1"/>
    <property type="molecule type" value="Genomic_RNA"/>
</dbReference>
<gene>
    <name evidence="2" type="primary">ORF5a</name>
</gene>
<evidence type="ECO:0000313" key="11">
    <source>
        <dbReference type="EMBL" id="APP93773.1"/>
    </source>
</evidence>
<keyword evidence="1" id="KW-0472">Membrane</keyword>
<dbReference type="EMBL" id="KX656724">
    <property type="protein sequence ID" value="APP93617.1"/>
    <property type="molecule type" value="Genomic_RNA"/>
</dbReference>
<feature type="transmembrane region" description="Helical" evidence="1">
    <location>
        <begin position="12"/>
        <end position="33"/>
    </location>
</feature>
<dbReference type="EMBL" id="KX656742">
    <property type="protein sequence ID" value="APP93851.1"/>
    <property type="molecule type" value="Genomic_RNA"/>
</dbReference>
<accession>A0A1L5YQ70</accession>
<dbReference type="EMBL" id="KX656725">
    <property type="protein sequence ID" value="APP93630.1"/>
    <property type="molecule type" value="Genomic_RNA"/>
</dbReference>
<evidence type="ECO:0000313" key="7">
    <source>
        <dbReference type="EMBL" id="APP93682.1"/>
    </source>
</evidence>
<evidence type="ECO:0000256" key="1">
    <source>
        <dbReference type="SAM" id="Phobius"/>
    </source>
</evidence>
<organism evidence="2">
    <name type="scientific">Simian hemorrhagic fever virus</name>
    <name type="common">SHFV</name>
    <dbReference type="NCBI Taxonomy" id="38143"/>
    <lineage>
        <taxon>Viruses</taxon>
        <taxon>Riboviria</taxon>
        <taxon>Orthornavirae</taxon>
        <taxon>Pisuviricota</taxon>
        <taxon>Pisoniviricetes</taxon>
        <taxon>Nidovirales</taxon>
        <taxon>Arnidovirineae</taxon>
        <taxon>Arteriviridae</taxon>
        <taxon>Simarterivirinae</taxon>
        <taxon>Deltaarterivirus</taxon>
        <taxon>Hedartevirus</taxon>
        <taxon>Deltaarterivirus hemfev</taxon>
    </lineage>
</organism>
<dbReference type="EMBL" id="KX656745">
    <property type="protein sequence ID" value="APP93890.1"/>
    <property type="molecule type" value="Genomic_RNA"/>
</dbReference>
<dbReference type="EMBL" id="KM655765">
    <property type="protein sequence ID" value="AIY55128.1"/>
    <property type="molecule type" value="Genomic_RNA"/>
</dbReference>
<keyword evidence="1" id="KW-1133">Transmembrane helix</keyword>
<dbReference type="EMBL" id="KX656748">
    <property type="protein sequence ID" value="APP93929.1"/>
    <property type="molecule type" value="Genomic_RNA"/>
</dbReference>
<evidence type="ECO:0000313" key="9">
    <source>
        <dbReference type="EMBL" id="APP93747.1"/>
    </source>
</evidence>
<evidence type="ECO:0000313" key="3">
    <source>
        <dbReference type="EMBL" id="AIY55144.1"/>
    </source>
</evidence>
<dbReference type="EMBL" id="KX656741">
    <property type="protein sequence ID" value="APP93838.1"/>
    <property type="molecule type" value="Genomic_RNA"/>
</dbReference>
<evidence type="ECO:0000313" key="5">
    <source>
        <dbReference type="EMBL" id="APP93630.1"/>
    </source>
</evidence>
<dbReference type="EMBL" id="KX656734">
    <property type="protein sequence ID" value="APP93747.1"/>
    <property type="molecule type" value="Genomic_RNA"/>
</dbReference>
<dbReference type="EMBL" id="KM655766">
    <property type="protein sequence ID" value="AIY55144.1"/>
    <property type="molecule type" value="Genomic_RNA"/>
</dbReference>
<dbReference type="EMBL" id="KX656740">
    <property type="protein sequence ID" value="APP93825.1"/>
    <property type="molecule type" value="Genomic_RNA"/>
</dbReference>
<evidence type="ECO:0000313" key="2">
    <source>
        <dbReference type="EMBL" id="AIY55128.1"/>
    </source>
</evidence>
<proteinExistence type="predicted"/>
<keyword evidence="1" id="KW-0812">Transmembrane</keyword>
<name>A0A077EKP3_SHFV</name>
<reference evidence="2" key="1">
    <citation type="journal article" date="2014" name="Virology">
        <title>A simian hemorrhagic fever virus isolate from persistently infected baboons efficiently induces hemorrhagic fever disease in Japanese macaques.</title>
        <authorList>
            <person name="Vatter H.A."/>
            <person name="Donaldson E.F."/>
            <person name="Huynh J."/>
            <person name="Rawlings S."/>
            <person name="Manoharan M."/>
            <person name="Legasse A."/>
            <person name="Planer S."/>
            <person name="Dickerson M.F."/>
            <person name="Lewis A.D."/>
            <person name="Colgin L.M."/>
            <person name="Axthelm M.K."/>
            <person name="Pecotte J.K."/>
            <person name="Baric R.S."/>
            <person name="Wong S.W."/>
            <person name="Brinton M.A."/>
        </authorList>
    </citation>
    <scope>NUCLEOTIDE SEQUENCE</scope>
    <source>
        <strain evidence="2">B11661</strain>
        <strain evidence="3">B11662</strain>
    </source>
</reference>
<evidence type="ECO:0000313" key="13">
    <source>
        <dbReference type="EMBL" id="APP93838.1"/>
    </source>
</evidence>
<evidence type="ECO:0000313" key="6">
    <source>
        <dbReference type="EMBL" id="APP93669.1"/>
    </source>
</evidence>
<organismHost>
    <name type="scientific">Erythrocebus patas</name>
    <name type="common">Red guenon</name>
    <name type="synonym">Cercopithecus patas</name>
    <dbReference type="NCBI Taxonomy" id="9538"/>
</organismHost>
<dbReference type="EMBL" id="KX656735">
    <property type="protein sequence ID" value="APP93760.1"/>
    <property type="molecule type" value="Genomic_RNA"/>
</dbReference>